<proteinExistence type="predicted"/>
<feature type="compositionally biased region" description="Polar residues" evidence="1">
    <location>
        <begin position="23"/>
        <end position="34"/>
    </location>
</feature>
<feature type="compositionally biased region" description="Low complexity" evidence="1">
    <location>
        <begin position="48"/>
        <end position="70"/>
    </location>
</feature>
<name>A0ABR0M6B4_9PEZI</name>
<keyword evidence="3" id="KW-1185">Reference proteome</keyword>
<evidence type="ECO:0000313" key="3">
    <source>
        <dbReference type="Proteomes" id="UP001357485"/>
    </source>
</evidence>
<feature type="non-terminal residue" evidence="2">
    <location>
        <position position="288"/>
    </location>
</feature>
<reference evidence="2 3" key="1">
    <citation type="submission" date="2023-08" db="EMBL/GenBank/DDBJ databases">
        <title>Black Yeasts Isolated from many extreme environments.</title>
        <authorList>
            <person name="Coleine C."/>
            <person name="Stajich J.E."/>
            <person name="Selbmann L."/>
        </authorList>
    </citation>
    <scope>NUCLEOTIDE SEQUENCE [LARGE SCALE GENOMIC DNA]</scope>
    <source>
        <strain evidence="2 3">CCFEE 536</strain>
    </source>
</reference>
<sequence length="288" mass="31381">SSVSSVARLIQRGTPDFRIFPVTKSSESYGSKHNSLGKVKKHRSGLRSEPYSSTPWSSSSSGPVATSLSPLPKLVSKTPHNGSHVNNRESRGGERHTSSKARWKRRSSIDYSPPHSTPPEREPGSTPTPKGDVKKRPCYFRSVSSHPIPRAEADENIGTVPSEGSATRKRHVVSPVAAPLSSPPATPLEAPEPAQKHKRWGFRGRRWRGPLSADAWNSEVVGRVAMPSPRAKPTHQALHEAALLLHGLDLRFFRKKRKSVSSSALKPSVPDGQKYAGKLGPTNAEDNE</sequence>
<evidence type="ECO:0000313" key="2">
    <source>
        <dbReference type="EMBL" id="KAK5279832.1"/>
    </source>
</evidence>
<gene>
    <name evidence="2" type="ORF">LTR16_007354</name>
</gene>
<organism evidence="2 3">
    <name type="scientific">Cryomyces antarcticus</name>
    <dbReference type="NCBI Taxonomy" id="329879"/>
    <lineage>
        <taxon>Eukaryota</taxon>
        <taxon>Fungi</taxon>
        <taxon>Dikarya</taxon>
        <taxon>Ascomycota</taxon>
        <taxon>Pezizomycotina</taxon>
        <taxon>Dothideomycetes</taxon>
        <taxon>Dothideomycetes incertae sedis</taxon>
        <taxon>Cryomyces</taxon>
    </lineage>
</organism>
<evidence type="ECO:0000256" key="1">
    <source>
        <dbReference type="SAM" id="MobiDB-lite"/>
    </source>
</evidence>
<feature type="non-terminal residue" evidence="2">
    <location>
        <position position="1"/>
    </location>
</feature>
<dbReference type="EMBL" id="JAVRRA010001557">
    <property type="protein sequence ID" value="KAK5279832.1"/>
    <property type="molecule type" value="Genomic_DNA"/>
</dbReference>
<feature type="region of interest" description="Disordered" evidence="1">
    <location>
        <begin position="259"/>
        <end position="288"/>
    </location>
</feature>
<feature type="compositionally biased region" description="Basic and acidic residues" evidence="1">
    <location>
        <begin position="86"/>
        <end position="97"/>
    </location>
</feature>
<dbReference type="Proteomes" id="UP001357485">
    <property type="component" value="Unassembled WGS sequence"/>
</dbReference>
<protein>
    <submittedName>
        <fullName evidence="2">Uncharacterized protein</fullName>
    </submittedName>
</protein>
<accession>A0ABR0M6B4</accession>
<feature type="region of interest" description="Disordered" evidence="1">
    <location>
        <begin position="21"/>
        <end position="203"/>
    </location>
</feature>
<comment type="caution">
    <text evidence="2">The sequence shown here is derived from an EMBL/GenBank/DDBJ whole genome shotgun (WGS) entry which is preliminary data.</text>
</comment>